<organism evidence="2">
    <name type="scientific">Musca domestica</name>
    <name type="common">House fly</name>
    <dbReference type="NCBI Taxonomy" id="7370"/>
    <lineage>
        <taxon>Eukaryota</taxon>
        <taxon>Metazoa</taxon>
        <taxon>Ecdysozoa</taxon>
        <taxon>Arthropoda</taxon>
        <taxon>Hexapoda</taxon>
        <taxon>Insecta</taxon>
        <taxon>Pterygota</taxon>
        <taxon>Neoptera</taxon>
        <taxon>Endopterygota</taxon>
        <taxon>Diptera</taxon>
        <taxon>Brachycera</taxon>
        <taxon>Muscomorpha</taxon>
        <taxon>Muscoidea</taxon>
        <taxon>Muscidae</taxon>
        <taxon>Musca</taxon>
    </lineage>
</organism>
<dbReference type="Pfam" id="PF10545">
    <property type="entry name" value="MADF_DNA_bdg"/>
    <property type="match status" value="1"/>
</dbReference>
<dbReference type="PANTHER" id="PTHR12243:SF64">
    <property type="entry name" value="DORSAL INTERACTING PROTEIN 3-RELATED"/>
    <property type="match status" value="1"/>
</dbReference>
<evidence type="ECO:0000313" key="2">
    <source>
        <dbReference type="EnsemblMetazoa" id="MDOA000189-PA"/>
    </source>
</evidence>
<proteinExistence type="predicted"/>
<dbReference type="Proteomes" id="UP001652621">
    <property type="component" value="Unplaced"/>
</dbReference>
<dbReference type="VEuPathDB" id="VectorBase:MDOMA2_011403"/>
<dbReference type="GO" id="GO:0005634">
    <property type="term" value="C:nucleus"/>
    <property type="evidence" value="ECO:0007669"/>
    <property type="project" value="TreeGrafter"/>
</dbReference>
<dbReference type="GeneID" id="101900711"/>
<dbReference type="InterPro" id="IPR039353">
    <property type="entry name" value="TF_Adf1"/>
</dbReference>
<dbReference type="KEGG" id="mde:101900711"/>
<protein>
    <submittedName>
        <fullName evidence="4">Uncharacterized protein LOC101900711</fullName>
    </submittedName>
</protein>
<evidence type="ECO:0000259" key="1">
    <source>
        <dbReference type="PROSITE" id="PS51029"/>
    </source>
</evidence>
<evidence type="ECO:0000313" key="3">
    <source>
        <dbReference type="Proteomes" id="UP001652621"/>
    </source>
</evidence>
<dbReference type="OrthoDB" id="5984255at2759"/>
<reference evidence="4" key="2">
    <citation type="submission" date="2025-04" db="UniProtKB">
        <authorList>
            <consortium name="RefSeq"/>
        </authorList>
    </citation>
    <scope>IDENTIFICATION</scope>
    <source>
        <strain evidence="4">Aabys</strain>
    </source>
</reference>
<gene>
    <name evidence="2" type="primary">101900711</name>
    <name evidence="4" type="synonym">LOC101900711</name>
</gene>
<dbReference type="PANTHER" id="PTHR12243">
    <property type="entry name" value="MADF DOMAIN TRANSCRIPTION FACTOR"/>
    <property type="match status" value="1"/>
</dbReference>
<dbReference type="InterPro" id="IPR006578">
    <property type="entry name" value="MADF-dom"/>
</dbReference>
<dbReference type="GO" id="GO:0005667">
    <property type="term" value="C:transcription regulator complex"/>
    <property type="evidence" value="ECO:0007669"/>
    <property type="project" value="TreeGrafter"/>
</dbReference>
<feature type="domain" description="MADF" evidence="1">
    <location>
        <begin position="13"/>
        <end position="95"/>
    </location>
</feature>
<dbReference type="EnsemblMetazoa" id="MDOA000189-RA">
    <property type="protein sequence ID" value="MDOA000189-PA"/>
    <property type="gene ID" value="MDOA000189"/>
</dbReference>
<sequence length="231" mass="28191">MTYTSLNKEQRYRLIELVKERPVLYDKSHRLFRSVKEKEYRWREIAKMCNKSELACKKAWKTLRDQYHRFMRMPHEKRRKYRYLNELSFLGNDQQKFRNRHEHGLMELFSDSSDYSDDIEPKSTGKIYVTESTFNKPENGFEHEEDTLQSQFSEIDHFIYSKSSDQRISSALLSTFNDLLNKRYELQEDENDIFFRMLAKKMKNLPEDVKHRLQECFLEQINQETDHIQQC</sequence>
<reference evidence="2" key="1">
    <citation type="submission" date="2020-05" db="UniProtKB">
        <authorList>
            <consortium name="EnsemblMetazoa"/>
        </authorList>
    </citation>
    <scope>IDENTIFICATION</scope>
    <source>
        <strain evidence="2">Aabys</strain>
    </source>
</reference>
<dbReference type="VEuPathDB" id="VectorBase:MDOA000189"/>
<keyword evidence="3" id="KW-1185">Reference proteome</keyword>
<evidence type="ECO:0000313" key="4">
    <source>
        <dbReference type="RefSeq" id="XP_005178898.2"/>
    </source>
</evidence>
<accession>A0A1I8M140</accession>
<name>A0A1I8M140_MUSDO</name>
<dbReference type="GO" id="GO:0006357">
    <property type="term" value="P:regulation of transcription by RNA polymerase II"/>
    <property type="evidence" value="ECO:0007669"/>
    <property type="project" value="TreeGrafter"/>
</dbReference>
<dbReference type="AlphaFoldDB" id="A0A1I8M140"/>
<dbReference type="PROSITE" id="PS51029">
    <property type="entry name" value="MADF"/>
    <property type="match status" value="1"/>
</dbReference>
<dbReference type="SMART" id="SM00595">
    <property type="entry name" value="MADF"/>
    <property type="match status" value="1"/>
</dbReference>
<dbReference type="RefSeq" id="XP_005178898.2">
    <property type="nucleotide sequence ID" value="XM_005178841.3"/>
</dbReference>